<keyword evidence="1" id="KW-0472">Membrane</keyword>
<dbReference type="EMBL" id="JACIEK010000001">
    <property type="protein sequence ID" value="MBB3997351.1"/>
    <property type="molecule type" value="Genomic_DNA"/>
</dbReference>
<proteinExistence type="predicted"/>
<feature type="transmembrane region" description="Helical" evidence="1">
    <location>
        <begin position="68"/>
        <end position="95"/>
    </location>
</feature>
<organism evidence="2 3">
    <name type="scientific">Aureimonas pseudogalii</name>
    <dbReference type="NCBI Taxonomy" id="1744844"/>
    <lineage>
        <taxon>Bacteria</taxon>
        <taxon>Pseudomonadati</taxon>
        <taxon>Pseudomonadota</taxon>
        <taxon>Alphaproteobacteria</taxon>
        <taxon>Hyphomicrobiales</taxon>
        <taxon>Aurantimonadaceae</taxon>
        <taxon>Aureimonas</taxon>
    </lineage>
</organism>
<keyword evidence="1" id="KW-1133">Transmembrane helix</keyword>
<keyword evidence="3" id="KW-1185">Reference proteome</keyword>
<dbReference type="Proteomes" id="UP000542776">
    <property type="component" value="Unassembled WGS sequence"/>
</dbReference>
<evidence type="ECO:0000313" key="3">
    <source>
        <dbReference type="Proteomes" id="UP000542776"/>
    </source>
</evidence>
<keyword evidence="1" id="KW-0812">Transmembrane</keyword>
<dbReference type="InterPro" id="IPR047730">
    <property type="entry name" value="ABZJ_00895-like"/>
</dbReference>
<reference evidence="2 3" key="1">
    <citation type="submission" date="2020-08" db="EMBL/GenBank/DDBJ databases">
        <title>Genomic Encyclopedia of Type Strains, Phase IV (KMG-IV): sequencing the most valuable type-strain genomes for metagenomic binning, comparative biology and taxonomic classification.</title>
        <authorList>
            <person name="Goeker M."/>
        </authorList>
    </citation>
    <scope>NUCLEOTIDE SEQUENCE [LARGE SCALE GENOMIC DNA]</scope>
    <source>
        <strain evidence="2 3">DSM 102238</strain>
    </source>
</reference>
<gene>
    <name evidence="2" type="ORF">GGR04_001172</name>
</gene>
<feature type="transmembrane region" description="Helical" evidence="1">
    <location>
        <begin position="101"/>
        <end position="123"/>
    </location>
</feature>
<comment type="caution">
    <text evidence="2">The sequence shown here is derived from an EMBL/GenBank/DDBJ whole genome shotgun (WGS) entry which is preliminary data.</text>
</comment>
<evidence type="ECO:0000313" key="2">
    <source>
        <dbReference type="EMBL" id="MBB3997351.1"/>
    </source>
</evidence>
<sequence length="138" mass="15335">MALSDLVRYGLRYGLYYLALWALIVLGELLLPGLKNSSANILTMAASALGTFHFFVKSEMRLPTSSEYWSLVGVSVLVSLIIEVAIAFGILTWFIEPLPDTSFWIIVFGLGAVFNSIVAMTCYSKFFGRKVLKRVQKA</sequence>
<feature type="transmembrane region" description="Helical" evidence="1">
    <location>
        <begin position="12"/>
        <end position="31"/>
    </location>
</feature>
<dbReference type="NCBIfam" id="NF038216">
    <property type="entry name" value="ABZJ_00895_fam"/>
    <property type="match status" value="1"/>
</dbReference>
<feature type="transmembrane region" description="Helical" evidence="1">
    <location>
        <begin position="37"/>
        <end position="56"/>
    </location>
</feature>
<name>A0A7W6H2T5_9HYPH</name>
<protein>
    <submittedName>
        <fullName evidence="2">Uncharacterized protein</fullName>
    </submittedName>
</protein>
<evidence type="ECO:0000256" key="1">
    <source>
        <dbReference type="SAM" id="Phobius"/>
    </source>
</evidence>
<dbReference type="AlphaFoldDB" id="A0A7W6H2T5"/>
<accession>A0A7W6H2T5</accession>
<dbReference type="RefSeq" id="WP_183198752.1">
    <property type="nucleotide sequence ID" value="NZ_JACIEK010000001.1"/>
</dbReference>